<keyword evidence="3" id="KW-0346">Stress response</keyword>
<dbReference type="GO" id="GO:0042026">
    <property type="term" value="P:protein refolding"/>
    <property type="evidence" value="ECO:0007669"/>
    <property type="project" value="InterPro"/>
</dbReference>
<dbReference type="FunFam" id="3.50.7.10:FF:000001">
    <property type="entry name" value="60 kDa chaperonin"/>
    <property type="match status" value="1"/>
</dbReference>
<evidence type="ECO:0000313" key="3">
    <source>
        <dbReference type="EMBL" id="CAA9423851.1"/>
    </source>
</evidence>
<comment type="similarity">
    <text evidence="1">Belongs to the chaperonin (HSP60) family.</text>
</comment>
<dbReference type="PRINTS" id="PR00298">
    <property type="entry name" value="CHAPERONIN60"/>
</dbReference>
<dbReference type="InterPro" id="IPR027409">
    <property type="entry name" value="GroEL-like_apical_dom_sf"/>
</dbReference>
<proteinExistence type="inferred from homology"/>
<organism evidence="3">
    <name type="scientific">uncultured Rubrobacteraceae bacterium</name>
    <dbReference type="NCBI Taxonomy" id="349277"/>
    <lineage>
        <taxon>Bacteria</taxon>
        <taxon>Bacillati</taxon>
        <taxon>Actinomycetota</taxon>
        <taxon>Rubrobacteria</taxon>
        <taxon>Rubrobacterales</taxon>
        <taxon>Rubrobacteraceae</taxon>
        <taxon>environmental samples</taxon>
    </lineage>
</organism>
<dbReference type="GO" id="GO:0140662">
    <property type="term" value="F:ATP-dependent protein folding chaperone"/>
    <property type="evidence" value="ECO:0007669"/>
    <property type="project" value="InterPro"/>
</dbReference>
<reference evidence="3" key="1">
    <citation type="submission" date="2020-02" db="EMBL/GenBank/DDBJ databases">
        <authorList>
            <person name="Meier V. D."/>
        </authorList>
    </citation>
    <scope>NUCLEOTIDE SEQUENCE</scope>
    <source>
        <strain evidence="3">AVDCRST_MAG78</strain>
    </source>
</reference>
<name>A0A6J4PT71_9ACTN</name>
<dbReference type="PANTHER" id="PTHR45633">
    <property type="entry name" value="60 KDA HEAT SHOCK PROTEIN, MITOCHONDRIAL"/>
    <property type="match status" value="1"/>
</dbReference>
<dbReference type="AlphaFoldDB" id="A0A6J4PT71"/>
<evidence type="ECO:0000256" key="1">
    <source>
        <dbReference type="ARBA" id="ARBA00006607"/>
    </source>
</evidence>
<accession>A0A6J4PT71</accession>
<dbReference type="GO" id="GO:0009408">
    <property type="term" value="P:response to heat"/>
    <property type="evidence" value="ECO:0007669"/>
    <property type="project" value="UniProtKB-ARBA"/>
</dbReference>
<dbReference type="InterPro" id="IPR001844">
    <property type="entry name" value="Cpn60/GroEL"/>
</dbReference>
<protein>
    <submittedName>
        <fullName evidence="3">Heat shock protein 60 family chaperone GroEL</fullName>
    </submittedName>
</protein>
<dbReference type="EMBL" id="CADCVB010000087">
    <property type="protein sequence ID" value="CAA9423851.1"/>
    <property type="molecule type" value="Genomic_DNA"/>
</dbReference>
<sequence length="162" mass="17852">MTDQDRMEAVLEEPLILIVNQKISSARDLLPVLSQVMQSNKPLLIISDDIDGETLAALIVNESRGTLNAAAVRAPLFGDRRKRMMEDIAILTGGEAIIEELGLKLENTRLDQLGSARKVVVTKDGTTILDGAGDLEKIQDRLNRIKAELDVTASDYDRQKLQ</sequence>
<dbReference type="Gene3D" id="3.50.7.10">
    <property type="entry name" value="GroEL"/>
    <property type="match status" value="1"/>
</dbReference>
<keyword evidence="2" id="KW-0143">Chaperone</keyword>
<dbReference type="SUPFAM" id="SSF52029">
    <property type="entry name" value="GroEL apical domain-like"/>
    <property type="match status" value="1"/>
</dbReference>
<gene>
    <name evidence="3" type="ORF">AVDCRST_MAG78-1224</name>
</gene>
<evidence type="ECO:0000256" key="2">
    <source>
        <dbReference type="ARBA" id="ARBA00023186"/>
    </source>
</evidence>